<reference evidence="10 11" key="1">
    <citation type="submission" date="2017-02" db="EMBL/GenBank/DDBJ databases">
        <title>Vagococcus cremeus sp. nov., isolated from the small intestine of a marten, Martes flavigula.</title>
        <authorList>
            <person name="Tak E.J."/>
            <person name="Bae J.-W."/>
        </authorList>
    </citation>
    <scope>NUCLEOTIDE SEQUENCE [LARGE SCALE GENOMIC DNA]</scope>
    <source>
        <strain evidence="10 11">D7T301</strain>
    </source>
</reference>
<gene>
    <name evidence="10" type="ORF">BW731_03750</name>
</gene>
<feature type="transmembrane region" description="Helical" evidence="8">
    <location>
        <begin position="169"/>
        <end position="190"/>
    </location>
</feature>
<evidence type="ECO:0000256" key="8">
    <source>
        <dbReference type="SAM" id="Phobius"/>
    </source>
</evidence>
<feature type="domain" description="Major facilitator superfamily (MFS) profile" evidence="9">
    <location>
        <begin position="15"/>
        <end position="471"/>
    </location>
</feature>
<dbReference type="EMBL" id="MVAB01000001">
    <property type="protein sequence ID" value="OPF87380.1"/>
    <property type="molecule type" value="Genomic_DNA"/>
</dbReference>
<proteinExistence type="inferred from homology"/>
<feature type="transmembrane region" description="Helical" evidence="8">
    <location>
        <begin position="12"/>
        <end position="33"/>
    </location>
</feature>
<dbReference type="InterPro" id="IPR004638">
    <property type="entry name" value="EmrB-like"/>
</dbReference>
<evidence type="ECO:0000256" key="4">
    <source>
        <dbReference type="ARBA" id="ARBA00022475"/>
    </source>
</evidence>
<feature type="transmembrane region" description="Helical" evidence="8">
    <location>
        <begin position="106"/>
        <end position="127"/>
    </location>
</feature>
<dbReference type="CDD" id="cd17321">
    <property type="entry name" value="MFS_MMR_MDR_like"/>
    <property type="match status" value="1"/>
</dbReference>
<keyword evidence="11" id="KW-1185">Reference proteome</keyword>
<dbReference type="InterPro" id="IPR011701">
    <property type="entry name" value="MFS"/>
</dbReference>
<evidence type="ECO:0000256" key="2">
    <source>
        <dbReference type="ARBA" id="ARBA00008537"/>
    </source>
</evidence>
<dbReference type="InterPro" id="IPR020846">
    <property type="entry name" value="MFS_dom"/>
</dbReference>
<dbReference type="Pfam" id="PF07690">
    <property type="entry name" value="MFS_1"/>
    <property type="match status" value="1"/>
</dbReference>
<evidence type="ECO:0000256" key="5">
    <source>
        <dbReference type="ARBA" id="ARBA00022692"/>
    </source>
</evidence>
<dbReference type="PRINTS" id="PR01036">
    <property type="entry name" value="TCRTETB"/>
</dbReference>
<feature type="transmembrane region" description="Helical" evidence="8">
    <location>
        <begin position="53"/>
        <end position="69"/>
    </location>
</feature>
<dbReference type="RefSeq" id="WP_079345847.1">
    <property type="nucleotide sequence ID" value="NZ_MVAB01000001.1"/>
</dbReference>
<feature type="transmembrane region" description="Helical" evidence="8">
    <location>
        <begin position="139"/>
        <end position="163"/>
    </location>
</feature>
<keyword evidence="3" id="KW-0813">Transport</keyword>
<evidence type="ECO:0000256" key="3">
    <source>
        <dbReference type="ARBA" id="ARBA00022448"/>
    </source>
</evidence>
<dbReference type="GO" id="GO:0005886">
    <property type="term" value="C:plasma membrane"/>
    <property type="evidence" value="ECO:0007669"/>
    <property type="project" value="UniProtKB-SubCell"/>
</dbReference>
<organism evidence="10 11">
    <name type="scientific">Vagococcus martis</name>
    <dbReference type="NCBI Taxonomy" id="1768210"/>
    <lineage>
        <taxon>Bacteria</taxon>
        <taxon>Bacillati</taxon>
        <taxon>Bacillota</taxon>
        <taxon>Bacilli</taxon>
        <taxon>Lactobacillales</taxon>
        <taxon>Enterococcaceae</taxon>
        <taxon>Vagococcus</taxon>
    </lineage>
</organism>
<feature type="transmembrane region" description="Helical" evidence="8">
    <location>
        <begin position="227"/>
        <end position="247"/>
    </location>
</feature>
<keyword evidence="7 8" id="KW-0472">Membrane</keyword>
<evidence type="ECO:0000259" key="9">
    <source>
        <dbReference type="PROSITE" id="PS50850"/>
    </source>
</evidence>
<evidence type="ECO:0000256" key="7">
    <source>
        <dbReference type="ARBA" id="ARBA00023136"/>
    </source>
</evidence>
<feature type="transmembrane region" description="Helical" evidence="8">
    <location>
        <begin position="202"/>
        <end position="221"/>
    </location>
</feature>
<dbReference type="Proteomes" id="UP000189970">
    <property type="component" value="Unassembled WGS sequence"/>
</dbReference>
<feature type="transmembrane region" description="Helical" evidence="8">
    <location>
        <begin position="442"/>
        <end position="468"/>
    </location>
</feature>
<comment type="similarity">
    <text evidence="2">Belongs to the major facilitator superfamily. EmrB family.</text>
</comment>
<keyword evidence="6 8" id="KW-1133">Transmembrane helix</keyword>
<keyword evidence="5 8" id="KW-0812">Transmembrane</keyword>
<evidence type="ECO:0000313" key="10">
    <source>
        <dbReference type="EMBL" id="OPF87380.1"/>
    </source>
</evidence>
<sequence length="472" mass="51645">MDTTNQTLNKNRWLVLVAIGLFTFMSTLDGSIVNIALPVMSKDMQIPMNQTEWIVSIYLMTVCACLPLFGKIGDSIGKIKIFRIGTLTFVIGSLMCGITHTFEILLFSRILQAIGASMTMSTNTGIITEVFPINERGRALGMIGAFVSLGSIMGPGLGGVILAKFTWEYIFLINVPVGFLTIILGQKVLPKDSTKSGAPIDFIGFLLFATIILTLFGGIFIGQELGYVHTLPIILIIIALMSMILFYRVEINRDNPLIQFSLFKNKVFTLSLLTASMIFVTNFFTNVVIPFYLQNTRGYSASFSGLLMMVIPFTMIVGSPVSGYITDKVGAKLLTFVGLILITISQVLYLVLGQQTSLIFFVFASIFVGLGNALFQAPNNTLVMSNVEKKDLGVAGSLNSLARNLGMVIGISLSTTVLYAAMSHNYGQKVTTYISGRPDVFIYGMHAVYMTSFVICLIATILTGIRFFKKIN</sequence>
<comment type="subcellular location">
    <subcellularLocation>
        <location evidence="1">Cell membrane</location>
        <topology evidence="1">Multi-pass membrane protein</topology>
    </subcellularLocation>
</comment>
<feature type="transmembrane region" description="Helical" evidence="8">
    <location>
        <begin position="267"/>
        <end position="293"/>
    </location>
</feature>
<evidence type="ECO:0000256" key="6">
    <source>
        <dbReference type="ARBA" id="ARBA00022989"/>
    </source>
</evidence>
<evidence type="ECO:0000256" key="1">
    <source>
        <dbReference type="ARBA" id="ARBA00004651"/>
    </source>
</evidence>
<dbReference type="GO" id="GO:0022857">
    <property type="term" value="F:transmembrane transporter activity"/>
    <property type="evidence" value="ECO:0007669"/>
    <property type="project" value="InterPro"/>
</dbReference>
<dbReference type="InterPro" id="IPR036259">
    <property type="entry name" value="MFS_trans_sf"/>
</dbReference>
<comment type="caution">
    <text evidence="10">The sequence shown here is derived from an EMBL/GenBank/DDBJ whole genome shotgun (WGS) entry which is preliminary data.</text>
</comment>
<dbReference type="Gene3D" id="1.20.1250.20">
    <property type="entry name" value="MFS general substrate transporter like domains"/>
    <property type="match status" value="1"/>
</dbReference>
<feature type="transmembrane region" description="Helical" evidence="8">
    <location>
        <begin position="358"/>
        <end position="375"/>
    </location>
</feature>
<dbReference type="PROSITE" id="PS50850">
    <property type="entry name" value="MFS"/>
    <property type="match status" value="1"/>
</dbReference>
<name>A0A1V4DGP2_9ENTE</name>
<feature type="transmembrane region" description="Helical" evidence="8">
    <location>
        <begin position="299"/>
        <end position="321"/>
    </location>
</feature>
<feature type="transmembrane region" description="Helical" evidence="8">
    <location>
        <begin position="81"/>
        <end position="100"/>
    </location>
</feature>
<accession>A0A1V4DGP2</accession>
<dbReference type="PANTHER" id="PTHR42718:SF9">
    <property type="entry name" value="MAJOR FACILITATOR SUPERFAMILY MULTIDRUG TRANSPORTER MFSC"/>
    <property type="match status" value="1"/>
</dbReference>
<dbReference type="AlphaFoldDB" id="A0A1V4DGP2"/>
<dbReference type="PANTHER" id="PTHR42718">
    <property type="entry name" value="MAJOR FACILITATOR SUPERFAMILY MULTIDRUG TRANSPORTER MFSC"/>
    <property type="match status" value="1"/>
</dbReference>
<dbReference type="NCBIfam" id="TIGR00711">
    <property type="entry name" value="efflux_EmrB"/>
    <property type="match status" value="1"/>
</dbReference>
<protein>
    <submittedName>
        <fullName evidence="10">MFS transporter</fullName>
    </submittedName>
</protein>
<feature type="transmembrane region" description="Helical" evidence="8">
    <location>
        <begin position="333"/>
        <end position="352"/>
    </location>
</feature>
<feature type="transmembrane region" description="Helical" evidence="8">
    <location>
        <begin position="405"/>
        <end position="422"/>
    </location>
</feature>
<evidence type="ECO:0000313" key="11">
    <source>
        <dbReference type="Proteomes" id="UP000189970"/>
    </source>
</evidence>
<keyword evidence="4" id="KW-1003">Cell membrane</keyword>
<dbReference type="Gene3D" id="1.20.1720.10">
    <property type="entry name" value="Multidrug resistance protein D"/>
    <property type="match status" value="1"/>
</dbReference>
<dbReference type="SUPFAM" id="SSF103473">
    <property type="entry name" value="MFS general substrate transporter"/>
    <property type="match status" value="1"/>
</dbReference>